<feature type="transmembrane region" description="Helical" evidence="1">
    <location>
        <begin position="20"/>
        <end position="47"/>
    </location>
</feature>
<dbReference type="AlphaFoldDB" id="A0A2V2MZE5"/>
<dbReference type="EMBL" id="QGMY01000008">
    <property type="protein sequence ID" value="PWR71690.1"/>
    <property type="molecule type" value="Genomic_DNA"/>
</dbReference>
<organism evidence="2 3">
    <name type="scientific">Methanospirillum lacunae</name>
    <dbReference type="NCBI Taxonomy" id="668570"/>
    <lineage>
        <taxon>Archaea</taxon>
        <taxon>Methanobacteriati</taxon>
        <taxon>Methanobacteriota</taxon>
        <taxon>Stenosarchaea group</taxon>
        <taxon>Methanomicrobia</taxon>
        <taxon>Methanomicrobiales</taxon>
        <taxon>Methanospirillaceae</taxon>
        <taxon>Methanospirillum</taxon>
    </lineage>
</organism>
<protein>
    <submittedName>
        <fullName evidence="2">Uncharacterized protein</fullName>
    </submittedName>
</protein>
<evidence type="ECO:0000313" key="3">
    <source>
        <dbReference type="Proteomes" id="UP000245657"/>
    </source>
</evidence>
<keyword evidence="1" id="KW-1133">Transmembrane helix</keyword>
<dbReference type="RefSeq" id="WP_109969309.1">
    <property type="nucleotide sequence ID" value="NZ_CP176093.1"/>
</dbReference>
<keyword evidence="3" id="KW-1185">Reference proteome</keyword>
<evidence type="ECO:0000256" key="1">
    <source>
        <dbReference type="SAM" id="Phobius"/>
    </source>
</evidence>
<proteinExistence type="predicted"/>
<keyword evidence="1" id="KW-0812">Transmembrane</keyword>
<keyword evidence="1" id="KW-0472">Membrane</keyword>
<reference evidence="2 3" key="1">
    <citation type="submission" date="2018-05" db="EMBL/GenBank/DDBJ databases">
        <title>Draft genome of Methanospirillum lacunae Ki8-1.</title>
        <authorList>
            <person name="Dueholm M.S."/>
            <person name="Nielsen P.H."/>
            <person name="Bakmann L.F."/>
            <person name="Otzen D.E."/>
        </authorList>
    </citation>
    <scope>NUCLEOTIDE SEQUENCE [LARGE SCALE GENOMIC DNA]</scope>
    <source>
        <strain evidence="2 3">Ki8-1</strain>
    </source>
</reference>
<evidence type="ECO:0000313" key="2">
    <source>
        <dbReference type="EMBL" id="PWR71690.1"/>
    </source>
</evidence>
<accession>A0A2V2MZE5</accession>
<feature type="transmembrane region" description="Helical" evidence="1">
    <location>
        <begin position="112"/>
        <end position="142"/>
    </location>
</feature>
<dbReference type="Pfam" id="PF19656">
    <property type="entry name" value="DUF6159"/>
    <property type="match status" value="1"/>
</dbReference>
<dbReference type="InterPro" id="IPR046157">
    <property type="entry name" value="DUF6159"/>
</dbReference>
<sequence length="160" mass="17903">MFTEVPGYEGRSPLIWIYPYGFMNTLSISVINLFLFILTPFVVPHIVLEQKTLIEAVVRSFGMMKKIWTEVVACVIFLGILVFGVFLTYLLIQTAFGMVSPYETVTHPTHIWIALGFLYDLAFLTFAFVVATIGGIATLDLYTSTKSVQMPGSPEPEPHS</sequence>
<name>A0A2V2MZE5_9EURY</name>
<comment type="caution">
    <text evidence="2">The sequence shown here is derived from an EMBL/GenBank/DDBJ whole genome shotgun (WGS) entry which is preliminary data.</text>
</comment>
<dbReference type="GeneID" id="97550141"/>
<dbReference type="Proteomes" id="UP000245657">
    <property type="component" value="Unassembled WGS sequence"/>
</dbReference>
<gene>
    <name evidence="2" type="ORF">DK846_12660</name>
</gene>
<feature type="transmembrane region" description="Helical" evidence="1">
    <location>
        <begin position="67"/>
        <end position="92"/>
    </location>
</feature>